<evidence type="ECO:0000256" key="1">
    <source>
        <dbReference type="SAM" id="MobiDB-lite"/>
    </source>
</evidence>
<evidence type="ECO:0000313" key="3">
    <source>
        <dbReference type="Proteomes" id="UP000186922"/>
    </source>
</evidence>
<feature type="compositionally biased region" description="Basic and acidic residues" evidence="1">
    <location>
        <begin position="1"/>
        <end position="16"/>
    </location>
</feature>
<protein>
    <submittedName>
        <fullName evidence="2">Uncharacterized protein</fullName>
    </submittedName>
</protein>
<comment type="caution">
    <text evidence="2">The sequence shown here is derived from an EMBL/GenBank/DDBJ whole genome shotgun (WGS) entry which is preliminary data.</text>
</comment>
<feature type="region of interest" description="Disordered" evidence="1">
    <location>
        <begin position="137"/>
        <end position="158"/>
    </location>
</feature>
<dbReference type="Proteomes" id="UP000186922">
    <property type="component" value="Unassembled WGS sequence"/>
</dbReference>
<keyword evidence="3" id="KW-1185">Reference proteome</keyword>
<gene>
    <name evidence="2" type="primary">RvY_09962-1</name>
    <name evidence="2" type="synonym">RvY_09962.1</name>
    <name evidence="2" type="ORF">RvY_09962</name>
</gene>
<sequence>METSETLDRRFADHPRPAQSSLHPWQDALPLLLNYFPDIISSDAHRLGRPRNGQLKDIETLEEGMVSSQTLALETFKNIDMDSGRAFSPFLLLDPQNKDAVGDYGVFATRSLGDFLDWSELRDKNLINAVNGTFKPRLPSPPQYSTEHSRPNGVPRGRIGKLECGSARSSPRAKWNQVHKPVGAYHGKKSCAGAIFRFNPKVLRFRNYVPGGVYEVSLYKYNSSGI</sequence>
<dbReference type="EMBL" id="BDGG01000005">
    <property type="protein sequence ID" value="GAU98879.1"/>
    <property type="molecule type" value="Genomic_DNA"/>
</dbReference>
<feature type="region of interest" description="Disordered" evidence="1">
    <location>
        <begin position="1"/>
        <end position="20"/>
    </location>
</feature>
<proteinExistence type="predicted"/>
<evidence type="ECO:0000313" key="2">
    <source>
        <dbReference type="EMBL" id="GAU98879.1"/>
    </source>
</evidence>
<reference evidence="2 3" key="1">
    <citation type="journal article" date="2016" name="Nat. Commun.">
        <title>Extremotolerant tardigrade genome and improved radiotolerance of human cultured cells by tardigrade-unique protein.</title>
        <authorList>
            <person name="Hashimoto T."/>
            <person name="Horikawa D.D."/>
            <person name="Saito Y."/>
            <person name="Kuwahara H."/>
            <person name="Kozuka-Hata H."/>
            <person name="Shin-I T."/>
            <person name="Minakuchi Y."/>
            <person name="Ohishi K."/>
            <person name="Motoyama A."/>
            <person name="Aizu T."/>
            <person name="Enomoto A."/>
            <person name="Kondo K."/>
            <person name="Tanaka S."/>
            <person name="Hara Y."/>
            <person name="Koshikawa S."/>
            <person name="Sagara H."/>
            <person name="Miura T."/>
            <person name="Yokobori S."/>
            <person name="Miyagawa K."/>
            <person name="Suzuki Y."/>
            <person name="Kubo T."/>
            <person name="Oyama M."/>
            <person name="Kohara Y."/>
            <person name="Fujiyama A."/>
            <person name="Arakawa K."/>
            <person name="Katayama T."/>
            <person name="Toyoda A."/>
            <person name="Kunieda T."/>
        </authorList>
    </citation>
    <scope>NUCLEOTIDE SEQUENCE [LARGE SCALE GENOMIC DNA]</scope>
    <source>
        <strain evidence="2 3">YOKOZUNA-1</strain>
    </source>
</reference>
<accession>A0A1D1VB67</accession>
<dbReference type="AlphaFoldDB" id="A0A1D1VB67"/>
<organism evidence="2 3">
    <name type="scientific">Ramazzottius varieornatus</name>
    <name type="common">Water bear</name>
    <name type="synonym">Tardigrade</name>
    <dbReference type="NCBI Taxonomy" id="947166"/>
    <lineage>
        <taxon>Eukaryota</taxon>
        <taxon>Metazoa</taxon>
        <taxon>Ecdysozoa</taxon>
        <taxon>Tardigrada</taxon>
        <taxon>Eutardigrada</taxon>
        <taxon>Parachela</taxon>
        <taxon>Hypsibioidea</taxon>
        <taxon>Ramazzottiidae</taxon>
        <taxon>Ramazzottius</taxon>
    </lineage>
</organism>
<name>A0A1D1VB67_RAMVA</name>